<reference evidence="1 2" key="1">
    <citation type="submission" date="2023-03" db="EMBL/GenBank/DDBJ databases">
        <title>Genome insight into feeding habits of ladybird beetles.</title>
        <authorList>
            <person name="Li H.-S."/>
            <person name="Huang Y.-H."/>
            <person name="Pang H."/>
        </authorList>
    </citation>
    <scope>NUCLEOTIDE SEQUENCE [LARGE SCALE GENOMIC DNA]</scope>
    <source>
        <strain evidence="1">SYSU_2023b</strain>
        <tissue evidence="1">Whole body</tissue>
    </source>
</reference>
<dbReference type="AlphaFoldDB" id="A0AAW1UMW4"/>
<keyword evidence="2" id="KW-1185">Reference proteome</keyword>
<dbReference type="EMBL" id="JARQZJ010000073">
    <property type="protein sequence ID" value="KAK9882144.1"/>
    <property type="molecule type" value="Genomic_DNA"/>
</dbReference>
<evidence type="ECO:0000313" key="1">
    <source>
        <dbReference type="EMBL" id="KAK9882144.1"/>
    </source>
</evidence>
<accession>A0AAW1UMW4</accession>
<evidence type="ECO:0000313" key="2">
    <source>
        <dbReference type="Proteomes" id="UP001431783"/>
    </source>
</evidence>
<name>A0AAW1UMW4_9CUCU</name>
<gene>
    <name evidence="1" type="ORF">WA026_019663</name>
</gene>
<protein>
    <submittedName>
        <fullName evidence="1">Uncharacterized protein</fullName>
    </submittedName>
</protein>
<proteinExistence type="predicted"/>
<sequence length="93" mass="10888">MSEETKPKEIPRDKKVNFLSIKFMHYAYSSQFKSQIVARSFIDSLVTPTFRLRHPGIKEVRHPKEEEMAYPLCKVPIKPAKIKDTEIDAVYPH</sequence>
<organism evidence="1 2">
    <name type="scientific">Henosepilachna vigintioctopunctata</name>
    <dbReference type="NCBI Taxonomy" id="420089"/>
    <lineage>
        <taxon>Eukaryota</taxon>
        <taxon>Metazoa</taxon>
        <taxon>Ecdysozoa</taxon>
        <taxon>Arthropoda</taxon>
        <taxon>Hexapoda</taxon>
        <taxon>Insecta</taxon>
        <taxon>Pterygota</taxon>
        <taxon>Neoptera</taxon>
        <taxon>Endopterygota</taxon>
        <taxon>Coleoptera</taxon>
        <taxon>Polyphaga</taxon>
        <taxon>Cucujiformia</taxon>
        <taxon>Coccinelloidea</taxon>
        <taxon>Coccinellidae</taxon>
        <taxon>Epilachninae</taxon>
        <taxon>Epilachnini</taxon>
        <taxon>Henosepilachna</taxon>
    </lineage>
</organism>
<comment type="caution">
    <text evidence="1">The sequence shown here is derived from an EMBL/GenBank/DDBJ whole genome shotgun (WGS) entry which is preliminary data.</text>
</comment>
<dbReference type="Proteomes" id="UP001431783">
    <property type="component" value="Unassembled WGS sequence"/>
</dbReference>